<evidence type="ECO:0000259" key="10">
    <source>
        <dbReference type="PROSITE" id="PS00623"/>
    </source>
</evidence>
<proteinExistence type="inferred from homology"/>
<keyword evidence="6" id="KW-0560">Oxidoreductase</keyword>
<dbReference type="InterPro" id="IPR012132">
    <property type="entry name" value="GMC_OxRdtase"/>
</dbReference>
<sequence>MKILHFLLVIVFVAVAAAKALQRGLSADGANFASTAFDYVIIGGGTAGLTIAARLSEDPETTVGVIETGEYLPEDPLINTPGLAFSIMGNEKYDWLFKSAPQVNANNRVLNLPRGKILGGSSGINIMTFDRGSKVEYDAWAKLGNPGWDWEGLLPNMKAAERFMDWYSDVVPPLRKSMANLGVPINFDPDSGNAVGSFNSATSINRTTGRRSYAATTYYAYNAHRHNLVVLTGAQATKINFKDTQRNKAGNVVATGVSFVHKSQSYAVKVKKEVIISAGTFQSPHLLELSGIGNSAILQKNGIKPVVDLPGVGENYQDHMFVATSFELKPGSSKENLDLLRNNATFAAVAAARYNSTHDGILSSPPSALSFVSLTSMASSAEIENMAAQLEREIASEKPSELQQKSYEIQKGWLKEKLGLVEIIGYPGFAGAGTPKVNSSYITLFTAVQHPFSRGSIRKHINTSDPLAAPWIDPNYFSKSIDLDTLVYAVKFGHKLSKTEPLASMIASRQYPPPEVTSDADIADFVKANVATIHHPIGTCSMAPRESGGVVDAHMKVHGTANVRVVDASVMPLHIGSHLQRTVYGIAEKTAKLIKEGF</sequence>
<dbReference type="GO" id="GO:0016614">
    <property type="term" value="F:oxidoreductase activity, acting on CH-OH group of donors"/>
    <property type="evidence" value="ECO:0007669"/>
    <property type="project" value="InterPro"/>
</dbReference>
<reference evidence="12 13" key="1">
    <citation type="submission" date="2015-07" db="EMBL/GenBank/DDBJ databases">
        <authorList>
            <person name="Noorani M."/>
        </authorList>
    </citation>
    <scope>NUCLEOTIDE SEQUENCE [LARGE SCALE GENOMIC DNA]</scope>
    <source>
        <strain evidence="12">BBA 69670</strain>
    </source>
</reference>
<dbReference type="SUPFAM" id="SSF51905">
    <property type="entry name" value="FAD/NAD(P)-binding domain"/>
    <property type="match status" value="1"/>
</dbReference>
<feature type="domain" description="Glucose-methanol-choline oxidoreductase N-terminal" evidence="11">
    <location>
        <begin position="279"/>
        <end position="293"/>
    </location>
</feature>
<keyword evidence="5 8" id="KW-0274">FAD</keyword>
<dbReference type="PROSITE" id="PS00624">
    <property type="entry name" value="GMC_OXRED_2"/>
    <property type="match status" value="1"/>
</dbReference>
<evidence type="ECO:0000256" key="5">
    <source>
        <dbReference type="ARBA" id="ARBA00022827"/>
    </source>
</evidence>
<feature type="active site" description="Proton donor" evidence="7">
    <location>
        <position position="535"/>
    </location>
</feature>
<dbReference type="InterPro" id="IPR007867">
    <property type="entry name" value="GMC_OxRtase_C"/>
</dbReference>
<evidence type="ECO:0000256" key="9">
    <source>
        <dbReference type="SAM" id="SignalP"/>
    </source>
</evidence>
<dbReference type="Pfam" id="PF05199">
    <property type="entry name" value="GMC_oxred_C"/>
    <property type="match status" value="1"/>
</dbReference>
<name>A0A0K6G0P2_9AGAM</name>
<evidence type="ECO:0000313" key="12">
    <source>
        <dbReference type="EMBL" id="CUA71924.1"/>
    </source>
</evidence>
<dbReference type="Pfam" id="PF00732">
    <property type="entry name" value="GMC_oxred_N"/>
    <property type="match status" value="1"/>
</dbReference>
<dbReference type="InterPro" id="IPR000172">
    <property type="entry name" value="GMC_OxRdtase_N"/>
</dbReference>
<dbReference type="PIRSF" id="PIRSF000137">
    <property type="entry name" value="Alcohol_oxidase"/>
    <property type="match status" value="1"/>
</dbReference>
<dbReference type="Gene3D" id="3.50.50.60">
    <property type="entry name" value="FAD/NAD(P)-binding domain"/>
    <property type="match status" value="2"/>
</dbReference>
<evidence type="ECO:0000256" key="7">
    <source>
        <dbReference type="PIRSR" id="PIRSR000137-1"/>
    </source>
</evidence>
<dbReference type="GO" id="GO:0050660">
    <property type="term" value="F:flavin adenine dinucleotide binding"/>
    <property type="evidence" value="ECO:0007669"/>
    <property type="project" value="InterPro"/>
</dbReference>
<evidence type="ECO:0000256" key="1">
    <source>
        <dbReference type="ARBA" id="ARBA00001974"/>
    </source>
</evidence>
<protein>
    <submittedName>
        <fullName evidence="12">Pyranose dehydrogenase 1</fullName>
    </submittedName>
</protein>
<keyword evidence="13" id="KW-1185">Reference proteome</keyword>
<evidence type="ECO:0000259" key="11">
    <source>
        <dbReference type="PROSITE" id="PS00624"/>
    </source>
</evidence>
<feature type="chain" id="PRO_5005502394" evidence="9">
    <location>
        <begin position="19"/>
        <end position="598"/>
    </location>
</feature>
<accession>A0A0K6G0P2</accession>
<dbReference type="InterPro" id="IPR036188">
    <property type="entry name" value="FAD/NAD-bd_sf"/>
</dbReference>
<organism evidence="12 13">
    <name type="scientific">Rhizoctonia solani</name>
    <dbReference type="NCBI Taxonomy" id="456999"/>
    <lineage>
        <taxon>Eukaryota</taxon>
        <taxon>Fungi</taxon>
        <taxon>Dikarya</taxon>
        <taxon>Basidiomycota</taxon>
        <taxon>Agaricomycotina</taxon>
        <taxon>Agaricomycetes</taxon>
        <taxon>Cantharellales</taxon>
        <taxon>Ceratobasidiaceae</taxon>
        <taxon>Rhizoctonia</taxon>
    </lineage>
</organism>
<feature type="active site" description="Proton acceptor" evidence="7">
    <location>
        <position position="578"/>
    </location>
</feature>
<dbReference type="PANTHER" id="PTHR11552">
    <property type="entry name" value="GLUCOSE-METHANOL-CHOLINE GMC OXIDOREDUCTASE"/>
    <property type="match status" value="1"/>
</dbReference>
<evidence type="ECO:0000256" key="2">
    <source>
        <dbReference type="ARBA" id="ARBA00010790"/>
    </source>
</evidence>
<feature type="signal peptide" evidence="9">
    <location>
        <begin position="1"/>
        <end position="18"/>
    </location>
</feature>
<evidence type="ECO:0000256" key="3">
    <source>
        <dbReference type="ARBA" id="ARBA00022630"/>
    </source>
</evidence>
<evidence type="ECO:0000313" key="13">
    <source>
        <dbReference type="Proteomes" id="UP000044841"/>
    </source>
</evidence>
<dbReference type="Gene3D" id="3.30.560.10">
    <property type="entry name" value="Glucose Oxidase, domain 3"/>
    <property type="match status" value="2"/>
</dbReference>
<dbReference type="PROSITE" id="PS00623">
    <property type="entry name" value="GMC_OXRED_1"/>
    <property type="match status" value="1"/>
</dbReference>
<dbReference type="Proteomes" id="UP000044841">
    <property type="component" value="Unassembled WGS sequence"/>
</dbReference>
<evidence type="ECO:0000256" key="6">
    <source>
        <dbReference type="ARBA" id="ARBA00023002"/>
    </source>
</evidence>
<gene>
    <name evidence="12" type="ORF">RSOLAG22IIIB_09930</name>
</gene>
<evidence type="ECO:0000256" key="8">
    <source>
        <dbReference type="RuleBase" id="RU003968"/>
    </source>
</evidence>
<comment type="similarity">
    <text evidence="2 8">Belongs to the GMC oxidoreductase family.</text>
</comment>
<comment type="cofactor">
    <cofactor evidence="1">
        <name>FAD</name>
        <dbReference type="ChEBI" id="CHEBI:57692"/>
    </cofactor>
</comment>
<keyword evidence="4 9" id="KW-0732">Signal</keyword>
<dbReference type="SUPFAM" id="SSF54373">
    <property type="entry name" value="FAD-linked reductases, C-terminal domain"/>
    <property type="match status" value="1"/>
</dbReference>
<evidence type="ECO:0000256" key="4">
    <source>
        <dbReference type="ARBA" id="ARBA00022729"/>
    </source>
</evidence>
<keyword evidence="3 8" id="KW-0285">Flavoprotein</keyword>
<feature type="domain" description="Glucose-methanol-choline oxidoreductase N-terminal" evidence="10">
    <location>
        <begin position="115"/>
        <end position="138"/>
    </location>
</feature>
<dbReference type="PANTHER" id="PTHR11552:SF201">
    <property type="entry name" value="GLUCOSE-METHANOL-CHOLINE OXIDOREDUCTASE N-TERMINAL DOMAIN-CONTAINING PROTEIN"/>
    <property type="match status" value="1"/>
</dbReference>
<dbReference type="EMBL" id="CYGV01001270">
    <property type="protein sequence ID" value="CUA71924.1"/>
    <property type="molecule type" value="Genomic_DNA"/>
</dbReference>
<dbReference type="AlphaFoldDB" id="A0A0K6G0P2"/>